<evidence type="ECO:0000313" key="2">
    <source>
        <dbReference type="EMBL" id="RAH99574.1"/>
    </source>
</evidence>
<evidence type="ECO:0000313" key="3">
    <source>
        <dbReference type="Proteomes" id="UP000249590"/>
    </source>
</evidence>
<organism evidence="2 3">
    <name type="scientific">Acuticoccus sediminis</name>
    <dbReference type="NCBI Taxonomy" id="2184697"/>
    <lineage>
        <taxon>Bacteria</taxon>
        <taxon>Pseudomonadati</taxon>
        <taxon>Pseudomonadota</taxon>
        <taxon>Alphaproteobacteria</taxon>
        <taxon>Hyphomicrobiales</taxon>
        <taxon>Amorphaceae</taxon>
        <taxon>Acuticoccus</taxon>
    </lineage>
</organism>
<feature type="region of interest" description="Disordered" evidence="1">
    <location>
        <begin position="73"/>
        <end position="104"/>
    </location>
</feature>
<proteinExistence type="predicted"/>
<dbReference type="InterPro" id="IPR021955">
    <property type="entry name" value="DUF3572"/>
</dbReference>
<protein>
    <submittedName>
        <fullName evidence="2">DUF3572 domain-containing protein</fullName>
    </submittedName>
</protein>
<keyword evidence="3" id="KW-1185">Reference proteome</keyword>
<dbReference type="Pfam" id="PF12096">
    <property type="entry name" value="DUF3572"/>
    <property type="match status" value="1"/>
</dbReference>
<dbReference type="OrthoDB" id="7356934at2"/>
<evidence type="ECO:0000256" key="1">
    <source>
        <dbReference type="SAM" id="MobiDB-lite"/>
    </source>
</evidence>
<dbReference type="EMBL" id="QHHQ01000005">
    <property type="protein sequence ID" value="RAH99574.1"/>
    <property type="molecule type" value="Genomic_DNA"/>
</dbReference>
<dbReference type="AlphaFoldDB" id="A0A8B2NJ55"/>
<sequence>MAIAALSYFATEPKTMSRFFALTGLDPTSLRDAAASPTFVAGLLDFVLADERILLAVAEAQETTPEAIVRARQALERRPNEPIDVGSKPVGDDGWPPRPHDDWA</sequence>
<dbReference type="Proteomes" id="UP000249590">
    <property type="component" value="Unassembled WGS sequence"/>
</dbReference>
<comment type="caution">
    <text evidence="2">The sequence shown here is derived from an EMBL/GenBank/DDBJ whole genome shotgun (WGS) entry which is preliminary data.</text>
</comment>
<gene>
    <name evidence="2" type="ORF">DLJ53_22595</name>
</gene>
<name>A0A8B2NJ55_9HYPH</name>
<reference evidence="2 3" key="1">
    <citation type="submission" date="2018-05" db="EMBL/GenBank/DDBJ databases">
        <title>Acuticoccus sediminis sp. nov., isolated from deep-sea sediment of Indian Ocean.</title>
        <authorList>
            <person name="Liu X."/>
            <person name="Lai Q."/>
            <person name="Du Y."/>
            <person name="Sun F."/>
            <person name="Zhang X."/>
            <person name="Wang S."/>
            <person name="Shao Z."/>
        </authorList>
    </citation>
    <scope>NUCLEOTIDE SEQUENCE [LARGE SCALE GENOMIC DNA]</scope>
    <source>
        <strain evidence="2 3">PTG4-2</strain>
    </source>
</reference>
<accession>A0A8B2NJ55</accession>